<evidence type="ECO:0000313" key="3">
    <source>
        <dbReference type="Proteomes" id="UP000094893"/>
    </source>
</evidence>
<dbReference type="Proteomes" id="UP000094893">
    <property type="component" value="Unassembled WGS sequence"/>
</dbReference>
<comment type="caution">
    <text evidence="2">The sequence shown here is derived from an EMBL/GenBank/DDBJ whole genome shotgun (WGS) entry which is preliminary data.</text>
</comment>
<reference evidence="2 3" key="1">
    <citation type="journal article" date="2016" name="Int. J. Mol. Sci.">
        <title>Comparative genomics of the extreme acidophile Acidithiobacillus thiooxidans reveals intraspecific divergence and niche adaptation.</title>
        <authorList>
            <person name="Zhang X."/>
            <person name="Feng X."/>
            <person name="Tao J."/>
            <person name="Ma L."/>
            <person name="Xiao Y."/>
            <person name="Liang Y."/>
            <person name="Liu X."/>
            <person name="Yin H."/>
        </authorList>
    </citation>
    <scope>NUCLEOTIDE SEQUENCE [LARGE SCALE GENOMIC DNA]</scope>
    <source>
        <strain evidence="2 3">A02</strain>
    </source>
</reference>
<accession>A0A1C2ISA4</accession>
<protein>
    <submittedName>
        <fullName evidence="2">Uncharacterized protein</fullName>
    </submittedName>
</protein>
<evidence type="ECO:0000313" key="2">
    <source>
        <dbReference type="EMBL" id="OCX70058.1"/>
    </source>
</evidence>
<name>A0A1C2ISA4_ACITH</name>
<gene>
    <name evidence="2" type="ORF">A6P07_15405</name>
</gene>
<organism evidence="2 3">
    <name type="scientific">Acidithiobacillus thiooxidans</name>
    <name type="common">Thiobacillus thiooxidans</name>
    <dbReference type="NCBI Taxonomy" id="930"/>
    <lineage>
        <taxon>Bacteria</taxon>
        <taxon>Pseudomonadati</taxon>
        <taxon>Pseudomonadota</taxon>
        <taxon>Acidithiobacillia</taxon>
        <taxon>Acidithiobacillales</taxon>
        <taxon>Acidithiobacillaceae</taxon>
        <taxon>Acidithiobacillus</taxon>
    </lineage>
</organism>
<dbReference type="EMBL" id="LWSA01000211">
    <property type="protein sequence ID" value="OCX70058.1"/>
    <property type="molecule type" value="Genomic_DNA"/>
</dbReference>
<feature type="region of interest" description="Disordered" evidence="1">
    <location>
        <begin position="28"/>
        <end position="77"/>
    </location>
</feature>
<evidence type="ECO:0000256" key="1">
    <source>
        <dbReference type="SAM" id="MobiDB-lite"/>
    </source>
</evidence>
<dbReference type="AlphaFoldDB" id="A0A1C2ISA4"/>
<proteinExistence type="predicted"/>
<sequence>MKRKTKSATIPSGYLDAWARLFTRSPAELEEQRRASSPAMTGSKQKPCKGPISAPQSTQAAPAVSMSKSVKGARHGK</sequence>